<dbReference type="EMBL" id="MU839033">
    <property type="protein sequence ID" value="KAK1762813.1"/>
    <property type="molecule type" value="Genomic_DNA"/>
</dbReference>
<keyword evidence="4" id="KW-1185">Reference proteome</keyword>
<evidence type="ECO:0000259" key="2">
    <source>
        <dbReference type="Pfam" id="PF20253"/>
    </source>
</evidence>
<dbReference type="InterPro" id="IPR016864">
    <property type="entry name" value="UCP028035"/>
</dbReference>
<dbReference type="PANTHER" id="PTHR38795">
    <property type="entry name" value="DUF6604 DOMAIN-CONTAINING PROTEIN"/>
    <property type="match status" value="1"/>
</dbReference>
<name>A0AAJ0BSY1_9PEZI</name>
<sequence length="736" mass="83073">MGQTTVSGLVSMSELIAEHIRPIPPITAVDPQKSRRVEKSNASHKYFIDALSGTFKAIGGEAWKSRQKADSDGAEDDEHEADAGDLSDEASEAGGQFTAATPQRLKQNKPSGKGRKQKGKEEAKGKQQRQPSPANESSLDDVPLESYRIIKSGGGEPVTDYLMAVYDLVSEWASLRSYLQSLWSEMAYQGFNRPSPAVMKTMTRGDPDKAQGMFSLSLFSVSPGWDQKKMVEEVAIEVREQFLIYAYEDLRDFVADFQKTHSGKPTKRMLAEIANWDPNFNLQNASEKERIKWRRSYTINWLCDLVNVFLTIVGPWNVHRRLFGLNEFAGTEIQLNFIDWLGESKYQHGLTTIPPSRFSNRNPNGLWEYSPFLCGVGLMEGVELAYLVGIMIWDKIPNAILLVHLHNMFVQKGYIKKLVGLYASLQDIFKDSFFADGVIPTANFGEALLARVGKAKLRGTEAQRRHVARSVKDMHGLLSVDLNLFFKTKSYALHFRAADWDPERISETDIPVASLLALVRMAQTKRLDDTDLVRRARASGMPGELLLDVSSALVTNLKGGRDEMPTPIPDILQDAVPEGYRTQWGADLKNRPGGKSQSGGDRDAAAVSPRDMLELLKWDIFRDVCGDMPVMSLNFIWVTVRFMMLFMQIEEELAKRANPLWARAYELDPLWSRDKRVVLAFLALSEQDDECLRTMAREFEKPRAGFMNHIYWEDLGDTADRMNMDNQLPEDKCVVM</sequence>
<proteinExistence type="predicted"/>
<feature type="region of interest" description="Disordered" evidence="1">
    <location>
        <begin position="585"/>
        <end position="605"/>
    </location>
</feature>
<evidence type="ECO:0000313" key="4">
    <source>
        <dbReference type="Proteomes" id="UP001244011"/>
    </source>
</evidence>
<feature type="domain" description="DUF6604" evidence="2">
    <location>
        <begin position="32"/>
        <end position="199"/>
    </location>
</feature>
<dbReference type="AlphaFoldDB" id="A0AAJ0BSY1"/>
<dbReference type="RefSeq" id="XP_060279026.1">
    <property type="nucleotide sequence ID" value="XM_060432045.1"/>
</dbReference>
<dbReference type="Proteomes" id="UP001244011">
    <property type="component" value="Unassembled WGS sequence"/>
</dbReference>
<organism evidence="3 4">
    <name type="scientific">Phialemonium atrogriseum</name>
    <dbReference type="NCBI Taxonomy" id="1093897"/>
    <lineage>
        <taxon>Eukaryota</taxon>
        <taxon>Fungi</taxon>
        <taxon>Dikarya</taxon>
        <taxon>Ascomycota</taxon>
        <taxon>Pezizomycotina</taxon>
        <taxon>Sordariomycetes</taxon>
        <taxon>Sordariomycetidae</taxon>
        <taxon>Cephalothecales</taxon>
        <taxon>Cephalothecaceae</taxon>
        <taxon>Phialemonium</taxon>
    </lineage>
</organism>
<feature type="region of interest" description="Disordered" evidence="1">
    <location>
        <begin position="66"/>
        <end position="141"/>
    </location>
</feature>
<protein>
    <recommendedName>
        <fullName evidence="2">DUF6604 domain-containing protein</fullName>
    </recommendedName>
</protein>
<reference evidence="3" key="1">
    <citation type="submission" date="2023-06" db="EMBL/GenBank/DDBJ databases">
        <title>Genome-scale phylogeny and comparative genomics of the fungal order Sordariales.</title>
        <authorList>
            <consortium name="Lawrence Berkeley National Laboratory"/>
            <person name="Hensen N."/>
            <person name="Bonometti L."/>
            <person name="Westerberg I."/>
            <person name="Brannstrom I.O."/>
            <person name="Guillou S."/>
            <person name="Cros-Aarteil S."/>
            <person name="Calhoun S."/>
            <person name="Haridas S."/>
            <person name="Kuo A."/>
            <person name="Mondo S."/>
            <person name="Pangilinan J."/>
            <person name="Riley R."/>
            <person name="Labutti K."/>
            <person name="Andreopoulos B."/>
            <person name="Lipzen A."/>
            <person name="Chen C."/>
            <person name="Yanf M."/>
            <person name="Daum C."/>
            <person name="Ng V."/>
            <person name="Clum A."/>
            <person name="Steindorff A."/>
            <person name="Ohm R."/>
            <person name="Martin F."/>
            <person name="Silar P."/>
            <person name="Natvig D."/>
            <person name="Lalanne C."/>
            <person name="Gautier V."/>
            <person name="Ament-Velasquez S.L."/>
            <person name="Kruys A."/>
            <person name="Hutchinson M.I."/>
            <person name="Powell A.J."/>
            <person name="Barry K."/>
            <person name="Miller A.N."/>
            <person name="Grigoriev I.V."/>
            <person name="Debuchy R."/>
            <person name="Gladieux P."/>
            <person name="Thoren M.H."/>
            <person name="Johannesson H."/>
        </authorList>
    </citation>
    <scope>NUCLEOTIDE SEQUENCE</scope>
    <source>
        <strain evidence="3">8032-3</strain>
    </source>
</reference>
<dbReference type="Pfam" id="PF20253">
    <property type="entry name" value="DUF6604"/>
    <property type="match status" value="1"/>
</dbReference>
<evidence type="ECO:0000313" key="3">
    <source>
        <dbReference type="EMBL" id="KAK1762813.1"/>
    </source>
</evidence>
<comment type="caution">
    <text evidence="3">The sequence shown here is derived from an EMBL/GenBank/DDBJ whole genome shotgun (WGS) entry which is preliminary data.</text>
</comment>
<gene>
    <name evidence="3" type="ORF">QBC33DRAFT_599685</name>
</gene>
<dbReference type="InterPro" id="IPR046539">
    <property type="entry name" value="DUF6604"/>
</dbReference>
<dbReference type="PANTHER" id="PTHR38795:SF1">
    <property type="entry name" value="DUF6604 DOMAIN-CONTAINING PROTEIN"/>
    <property type="match status" value="1"/>
</dbReference>
<dbReference type="GeneID" id="85315232"/>
<dbReference type="PIRSF" id="PIRSF028035">
    <property type="entry name" value="UCP028035"/>
    <property type="match status" value="1"/>
</dbReference>
<feature type="compositionally biased region" description="Polar residues" evidence="1">
    <location>
        <begin position="98"/>
        <end position="110"/>
    </location>
</feature>
<evidence type="ECO:0000256" key="1">
    <source>
        <dbReference type="SAM" id="MobiDB-lite"/>
    </source>
</evidence>
<feature type="compositionally biased region" description="Acidic residues" evidence="1">
    <location>
        <begin position="72"/>
        <end position="91"/>
    </location>
</feature>
<accession>A0AAJ0BSY1</accession>